<gene>
    <name evidence="3" type="ORF">GCM10011588_58970</name>
</gene>
<feature type="compositionally biased region" description="Basic and acidic residues" evidence="1">
    <location>
        <begin position="447"/>
        <end position="464"/>
    </location>
</feature>
<dbReference type="SUPFAM" id="SSF51905">
    <property type="entry name" value="FAD/NAD(P)-binding domain"/>
    <property type="match status" value="1"/>
</dbReference>
<proteinExistence type="predicted"/>
<dbReference type="AntiFam" id="ANF00011">
    <property type="entry name" value="tRNA translation"/>
</dbReference>
<dbReference type="InterPro" id="IPR036188">
    <property type="entry name" value="FAD/NAD-bd_sf"/>
</dbReference>
<reference evidence="3" key="1">
    <citation type="journal article" date="2014" name="Int. J. Syst. Evol. Microbiol.">
        <title>Complete genome sequence of Corynebacterium casei LMG S-19264T (=DSM 44701T), isolated from a smear-ripened cheese.</title>
        <authorList>
            <consortium name="US DOE Joint Genome Institute (JGI-PGF)"/>
            <person name="Walter F."/>
            <person name="Albersmeier A."/>
            <person name="Kalinowski J."/>
            <person name="Ruckert C."/>
        </authorList>
    </citation>
    <scope>NUCLEOTIDE SEQUENCE</scope>
    <source>
        <strain evidence="3">CGMCC 4.3508</strain>
    </source>
</reference>
<dbReference type="PRINTS" id="PR00420">
    <property type="entry name" value="RNGMNOXGNASE"/>
</dbReference>
<feature type="domain" description="FAD-binding" evidence="2">
    <location>
        <begin position="19"/>
        <end position="350"/>
    </location>
</feature>
<dbReference type="InterPro" id="IPR002938">
    <property type="entry name" value="FAD-bd"/>
</dbReference>
<feature type="region of interest" description="Disordered" evidence="1">
    <location>
        <begin position="412"/>
        <end position="469"/>
    </location>
</feature>
<sequence>MVDYENAARHPGGPEAKRAVIVGAGIAGLAAALRMHREGWDVVVLERAPARRSSGYLLNLHGPGYDAAERLGLLPALVPRDIGFFTSVLVHADGREKFTVPAAVAQAAVGNRALSLFRGDLESALYDVVAAHADIRFATTVQAVTQQTDAVEVALSDGTHLRADLLIGADGVHSRIRELVFGPEADYLVELDHMVGAFPLDTVPAHVPEGVGTTFLGPRRTAAVMNLGPGRSSAFFTYRSPDSSAESARGAAPALTAAFGDLGGGIAEALQQLAADPADAYFDSVGQIVIDRWSHGRVVLLGDAAWCVTVFAGYGAALALDGADRLGAAVAAHGDDLAAALDTWEQSLRPEVRKRQALARKGISRFAPPTRAHVWAGDLMLRAIQLPGYPRSRPAIDPAREQLIATRQGERPPTRTQLVGGLPRTCPRQESNLRPSAPEADALSPELRGRGSTRLDRQPVDRAVHSVSHHRRCGQNEWWRISSAEAAGPRGR</sequence>
<evidence type="ECO:0000259" key="2">
    <source>
        <dbReference type="Pfam" id="PF01494"/>
    </source>
</evidence>
<dbReference type="GO" id="GO:0071949">
    <property type="term" value="F:FAD binding"/>
    <property type="evidence" value="ECO:0007669"/>
    <property type="project" value="InterPro"/>
</dbReference>
<dbReference type="EMBL" id="BMMH01000018">
    <property type="protein sequence ID" value="GGL36360.1"/>
    <property type="molecule type" value="Genomic_DNA"/>
</dbReference>
<reference evidence="3" key="2">
    <citation type="submission" date="2020-09" db="EMBL/GenBank/DDBJ databases">
        <authorList>
            <person name="Sun Q."/>
            <person name="Zhou Y."/>
        </authorList>
    </citation>
    <scope>NUCLEOTIDE SEQUENCE</scope>
    <source>
        <strain evidence="3">CGMCC 4.3508</strain>
    </source>
</reference>
<comment type="caution">
    <text evidence="3">The sequence shown here is derived from an EMBL/GenBank/DDBJ whole genome shotgun (WGS) entry which is preliminary data.</text>
</comment>
<dbReference type="PANTHER" id="PTHR46865">
    <property type="entry name" value="OXIDOREDUCTASE-RELATED"/>
    <property type="match status" value="1"/>
</dbReference>
<name>A0A917RWL8_9NOCA</name>
<protein>
    <recommendedName>
        <fullName evidence="2">FAD-binding domain-containing protein</fullName>
    </recommendedName>
</protein>
<dbReference type="InterPro" id="IPR051704">
    <property type="entry name" value="FAD_aromatic-hydroxylase"/>
</dbReference>
<organism evidence="3 4">
    <name type="scientific">Nocardia jinanensis</name>
    <dbReference type="NCBI Taxonomy" id="382504"/>
    <lineage>
        <taxon>Bacteria</taxon>
        <taxon>Bacillati</taxon>
        <taxon>Actinomycetota</taxon>
        <taxon>Actinomycetes</taxon>
        <taxon>Mycobacteriales</taxon>
        <taxon>Nocardiaceae</taxon>
        <taxon>Nocardia</taxon>
    </lineage>
</organism>
<dbReference type="Gene3D" id="3.30.9.10">
    <property type="entry name" value="D-Amino Acid Oxidase, subunit A, domain 2"/>
    <property type="match status" value="1"/>
</dbReference>
<accession>A0A917RWL8</accession>
<dbReference type="PANTHER" id="PTHR46865:SF8">
    <property type="entry name" value="POSSIBLE OXIDOREDUCTASE"/>
    <property type="match status" value="1"/>
</dbReference>
<dbReference type="Proteomes" id="UP000638263">
    <property type="component" value="Unassembled WGS sequence"/>
</dbReference>
<evidence type="ECO:0000256" key="1">
    <source>
        <dbReference type="SAM" id="MobiDB-lite"/>
    </source>
</evidence>
<evidence type="ECO:0000313" key="4">
    <source>
        <dbReference type="Proteomes" id="UP000638263"/>
    </source>
</evidence>
<keyword evidence="4" id="KW-1185">Reference proteome</keyword>
<evidence type="ECO:0000313" key="3">
    <source>
        <dbReference type="EMBL" id="GGL36360.1"/>
    </source>
</evidence>
<dbReference type="Gene3D" id="3.50.50.60">
    <property type="entry name" value="FAD/NAD(P)-binding domain"/>
    <property type="match status" value="1"/>
</dbReference>
<dbReference type="Pfam" id="PF01494">
    <property type="entry name" value="FAD_binding_3"/>
    <property type="match status" value="1"/>
</dbReference>
<dbReference type="AlphaFoldDB" id="A0A917RWL8"/>